<keyword evidence="1" id="KW-0472">Membrane</keyword>
<feature type="transmembrane region" description="Helical" evidence="1">
    <location>
        <begin position="45"/>
        <end position="65"/>
    </location>
</feature>
<dbReference type="AlphaFoldDB" id="A0A922JXL6"/>
<sequence length="105" mass="12354">MSTFGIRICMTLISQIVLIVLQLIKCRRSFIIKKFPKFLNSLRALYLLNTPFLITGLRLNMVFYGHCEILCTSFIFFTRLWYLLCQASWSIKMLIVVFFSSVRLS</sequence>
<organism evidence="2 3">
    <name type="scientific">Carya illinoinensis</name>
    <name type="common">Pecan</name>
    <dbReference type="NCBI Taxonomy" id="32201"/>
    <lineage>
        <taxon>Eukaryota</taxon>
        <taxon>Viridiplantae</taxon>
        <taxon>Streptophyta</taxon>
        <taxon>Embryophyta</taxon>
        <taxon>Tracheophyta</taxon>
        <taxon>Spermatophyta</taxon>
        <taxon>Magnoliopsida</taxon>
        <taxon>eudicotyledons</taxon>
        <taxon>Gunneridae</taxon>
        <taxon>Pentapetalae</taxon>
        <taxon>rosids</taxon>
        <taxon>fabids</taxon>
        <taxon>Fagales</taxon>
        <taxon>Juglandaceae</taxon>
        <taxon>Carya</taxon>
    </lineage>
</organism>
<evidence type="ECO:0000313" key="2">
    <source>
        <dbReference type="EMBL" id="KAG6720007.1"/>
    </source>
</evidence>
<evidence type="ECO:0000313" key="3">
    <source>
        <dbReference type="Proteomes" id="UP000811246"/>
    </source>
</evidence>
<evidence type="ECO:0000256" key="1">
    <source>
        <dbReference type="SAM" id="Phobius"/>
    </source>
</evidence>
<reference evidence="2" key="1">
    <citation type="submission" date="2021-01" db="EMBL/GenBank/DDBJ databases">
        <authorList>
            <person name="Lovell J.T."/>
            <person name="Bentley N."/>
            <person name="Bhattarai G."/>
            <person name="Jenkins J.W."/>
            <person name="Sreedasyam A."/>
            <person name="Alarcon Y."/>
            <person name="Bock C."/>
            <person name="Boston L."/>
            <person name="Carlson J."/>
            <person name="Cervantes K."/>
            <person name="Clermont K."/>
            <person name="Krom N."/>
            <person name="Kubenka K."/>
            <person name="Mamidi S."/>
            <person name="Mattison C."/>
            <person name="Monteros M."/>
            <person name="Pisani C."/>
            <person name="Plott C."/>
            <person name="Rajasekar S."/>
            <person name="Rhein H.S."/>
            <person name="Rohla C."/>
            <person name="Song M."/>
            <person name="Hilaire R.S."/>
            <person name="Shu S."/>
            <person name="Wells L."/>
            <person name="Wang X."/>
            <person name="Webber J."/>
            <person name="Heerema R.J."/>
            <person name="Klein P."/>
            <person name="Conner P."/>
            <person name="Grauke L."/>
            <person name="Grimwood J."/>
            <person name="Schmutz J."/>
            <person name="Randall J.J."/>
        </authorList>
    </citation>
    <scope>NUCLEOTIDE SEQUENCE</scope>
    <source>
        <tissue evidence="2">Leaf</tissue>
    </source>
</reference>
<keyword evidence="1" id="KW-0812">Transmembrane</keyword>
<name>A0A922JXL6_CARIL</name>
<accession>A0A922JXL6</accession>
<proteinExistence type="predicted"/>
<gene>
    <name evidence="2" type="ORF">I3842_03G036800</name>
</gene>
<comment type="caution">
    <text evidence="2">The sequence shown here is derived from an EMBL/GenBank/DDBJ whole genome shotgun (WGS) entry which is preliminary data.</text>
</comment>
<protein>
    <submittedName>
        <fullName evidence="2">Uncharacterized protein</fullName>
    </submittedName>
</protein>
<dbReference type="EMBL" id="CM031827">
    <property type="protein sequence ID" value="KAG6720007.1"/>
    <property type="molecule type" value="Genomic_DNA"/>
</dbReference>
<feature type="transmembrane region" description="Helical" evidence="1">
    <location>
        <begin position="80"/>
        <end position="102"/>
    </location>
</feature>
<feature type="transmembrane region" description="Helical" evidence="1">
    <location>
        <begin position="6"/>
        <end position="24"/>
    </location>
</feature>
<dbReference type="Proteomes" id="UP000811246">
    <property type="component" value="Chromosome 3"/>
</dbReference>
<keyword evidence="1" id="KW-1133">Transmembrane helix</keyword>